<accession>A0AAD6MWZ3</accession>
<proteinExistence type="predicted"/>
<name>A0AAD6MWZ3_9EURO</name>
<evidence type="ECO:0000313" key="3">
    <source>
        <dbReference type="EMBL" id="KAJ5728038.1"/>
    </source>
</evidence>
<feature type="region of interest" description="Disordered" evidence="1">
    <location>
        <begin position="101"/>
        <end position="125"/>
    </location>
</feature>
<dbReference type="Proteomes" id="UP001215712">
    <property type="component" value="Unassembled WGS sequence"/>
</dbReference>
<reference evidence="3" key="1">
    <citation type="journal article" date="2023" name="IMA Fungus">
        <title>Comparative genomic study of the Penicillium genus elucidates a diverse pangenome and 15 lateral gene transfer events.</title>
        <authorList>
            <person name="Petersen C."/>
            <person name="Sorensen T."/>
            <person name="Nielsen M.R."/>
            <person name="Sondergaard T.E."/>
            <person name="Sorensen J.L."/>
            <person name="Fitzpatrick D.A."/>
            <person name="Frisvad J.C."/>
            <person name="Nielsen K.L."/>
        </authorList>
    </citation>
    <scope>NUCLEOTIDE SEQUENCE</scope>
    <source>
        <strain evidence="3">IBT 17514</strain>
    </source>
</reference>
<comment type="caution">
    <text evidence="3">The sequence shown here is derived from an EMBL/GenBank/DDBJ whole genome shotgun (WGS) entry which is preliminary data.</text>
</comment>
<feature type="chain" id="PRO_5042220754" evidence="2">
    <location>
        <begin position="26"/>
        <end position="161"/>
    </location>
</feature>
<sequence>MQYRIAVLFAVTAAAVPFGLNDGNAVQPRSDETSNGDVGLGLNLLSNGDSTGVKNAKRDDEDFITDYIDSATNLAKDFAKRDNEDSAGDVGLGLNLLSNGDSTGVKNAKRDNEESAGDVGLGLNLLSNGDSTGVKNARREEDTDASLVGPVDASVPVNVNV</sequence>
<evidence type="ECO:0000256" key="1">
    <source>
        <dbReference type="SAM" id="MobiDB-lite"/>
    </source>
</evidence>
<feature type="signal peptide" evidence="2">
    <location>
        <begin position="1"/>
        <end position="25"/>
    </location>
</feature>
<organism evidence="3 4">
    <name type="scientific">Penicillium malachiteum</name>
    <dbReference type="NCBI Taxonomy" id="1324776"/>
    <lineage>
        <taxon>Eukaryota</taxon>
        <taxon>Fungi</taxon>
        <taxon>Dikarya</taxon>
        <taxon>Ascomycota</taxon>
        <taxon>Pezizomycotina</taxon>
        <taxon>Eurotiomycetes</taxon>
        <taxon>Eurotiomycetidae</taxon>
        <taxon>Eurotiales</taxon>
        <taxon>Aspergillaceae</taxon>
        <taxon>Penicillium</taxon>
    </lineage>
</organism>
<dbReference type="EMBL" id="JAQJAN010000005">
    <property type="protein sequence ID" value="KAJ5728038.1"/>
    <property type="molecule type" value="Genomic_DNA"/>
</dbReference>
<gene>
    <name evidence="3" type="ORF">N7493_004368</name>
</gene>
<keyword evidence="2" id="KW-0732">Signal</keyword>
<reference evidence="3" key="2">
    <citation type="submission" date="2023-01" db="EMBL/GenBank/DDBJ databases">
        <authorList>
            <person name="Petersen C."/>
        </authorList>
    </citation>
    <scope>NUCLEOTIDE SEQUENCE</scope>
    <source>
        <strain evidence="3">IBT 17514</strain>
    </source>
</reference>
<evidence type="ECO:0000313" key="4">
    <source>
        <dbReference type="Proteomes" id="UP001215712"/>
    </source>
</evidence>
<dbReference type="AlphaFoldDB" id="A0AAD6MWZ3"/>
<keyword evidence="4" id="KW-1185">Reference proteome</keyword>
<evidence type="ECO:0000256" key="2">
    <source>
        <dbReference type="SAM" id="SignalP"/>
    </source>
</evidence>
<protein>
    <submittedName>
        <fullName evidence="3">Uncharacterized protein</fullName>
    </submittedName>
</protein>